<dbReference type="EMBL" id="LAZR01052708">
    <property type="protein sequence ID" value="KKK82367.1"/>
    <property type="molecule type" value="Genomic_DNA"/>
</dbReference>
<dbReference type="AlphaFoldDB" id="A0A0F8YLY6"/>
<proteinExistence type="predicted"/>
<accession>A0A0F8YLY6</accession>
<name>A0A0F8YLY6_9ZZZZ</name>
<sequence length="105" mass="12145">MTLENLKKNHARLKWLVSGEFTERDFDYTVKANDNPHGKKGEAGRMTMGDFKNEAGSKRKELIIFKAKETLERFEKNYPEFKEEVQEVVPKVTVNVKTKPSKGVK</sequence>
<reference evidence="2" key="1">
    <citation type="journal article" date="2015" name="Nature">
        <title>Complex archaea that bridge the gap between prokaryotes and eukaryotes.</title>
        <authorList>
            <person name="Spang A."/>
            <person name="Saw J.H."/>
            <person name="Jorgensen S.L."/>
            <person name="Zaremba-Niedzwiedzka K."/>
            <person name="Martijn J."/>
            <person name="Lind A.E."/>
            <person name="van Eijk R."/>
            <person name="Schleper C."/>
            <person name="Guy L."/>
            <person name="Ettema T.J."/>
        </authorList>
    </citation>
    <scope>NUCLEOTIDE SEQUENCE</scope>
</reference>
<comment type="caution">
    <text evidence="2">The sequence shown here is derived from an EMBL/GenBank/DDBJ whole genome shotgun (WGS) entry which is preliminary data.</text>
</comment>
<evidence type="ECO:0000313" key="2">
    <source>
        <dbReference type="EMBL" id="KKK82367.1"/>
    </source>
</evidence>
<feature type="compositionally biased region" description="Basic and acidic residues" evidence="1">
    <location>
        <begin position="32"/>
        <end position="43"/>
    </location>
</feature>
<organism evidence="2">
    <name type="scientific">marine sediment metagenome</name>
    <dbReference type="NCBI Taxonomy" id="412755"/>
    <lineage>
        <taxon>unclassified sequences</taxon>
        <taxon>metagenomes</taxon>
        <taxon>ecological metagenomes</taxon>
    </lineage>
</organism>
<protein>
    <submittedName>
        <fullName evidence="2">Uncharacterized protein</fullName>
    </submittedName>
</protein>
<evidence type="ECO:0000256" key="1">
    <source>
        <dbReference type="SAM" id="MobiDB-lite"/>
    </source>
</evidence>
<feature type="region of interest" description="Disordered" evidence="1">
    <location>
        <begin position="32"/>
        <end position="52"/>
    </location>
</feature>
<gene>
    <name evidence="2" type="ORF">LCGC14_2804090</name>
</gene>